<reference evidence="7 8" key="2">
    <citation type="journal article" date="2011" name="J. Bacteriol.">
        <title>Genomes of three methylotrophs from a single niche uncover genetic and metabolic divergence of Methylophilaceae.</title>
        <authorList>
            <person name="Lapidus A."/>
            <person name="Clum A."/>
            <person name="Labutti K."/>
            <person name="Kaluzhnaya M.G."/>
            <person name="Lim S."/>
            <person name="Beck D.A."/>
            <person name="Glavina Del Rio T."/>
            <person name="Nolan M."/>
            <person name="Mavromatis K."/>
            <person name="Huntemann M."/>
            <person name="Lucas S."/>
            <person name="Lidstrom M.E."/>
            <person name="Ivanova N."/>
            <person name="Chistoserdova L."/>
        </authorList>
    </citation>
    <scope>NUCLEOTIDE SEQUENCE [LARGE SCALE GENOMIC DNA]</scope>
    <source>
        <strain evidence="7 8">SIP3-4</strain>
    </source>
</reference>
<dbReference type="EC" id="3.1.11.6" evidence="6"/>
<dbReference type="EMBL" id="CP001674">
    <property type="protein sequence ID" value="ACT49846.1"/>
    <property type="molecule type" value="Genomic_DNA"/>
</dbReference>
<gene>
    <name evidence="6" type="primary">xseB</name>
    <name evidence="7" type="ordered locus">Msip34_0598</name>
</gene>
<protein>
    <recommendedName>
        <fullName evidence="6">Exodeoxyribonuclease 7 small subunit</fullName>
        <ecNumber evidence="6">3.1.11.6</ecNumber>
    </recommendedName>
    <alternativeName>
        <fullName evidence="6">Exodeoxyribonuclease VII small subunit</fullName>
        <shortName evidence="6">Exonuclease VII small subunit</shortName>
    </alternativeName>
</protein>
<organism evidence="7 8">
    <name type="scientific">Methylovorus glucosotrophus (strain SIP3-4)</name>
    <dbReference type="NCBI Taxonomy" id="582744"/>
    <lineage>
        <taxon>Bacteria</taxon>
        <taxon>Pseudomonadati</taxon>
        <taxon>Pseudomonadota</taxon>
        <taxon>Betaproteobacteria</taxon>
        <taxon>Nitrosomonadales</taxon>
        <taxon>Methylophilaceae</taxon>
        <taxon>Methylovorus</taxon>
    </lineage>
</organism>
<dbReference type="HAMAP" id="MF_00337">
    <property type="entry name" value="Exonuc_7_S"/>
    <property type="match status" value="1"/>
</dbReference>
<dbReference type="GO" id="GO:0006308">
    <property type="term" value="P:DNA catabolic process"/>
    <property type="evidence" value="ECO:0007669"/>
    <property type="project" value="UniProtKB-UniRule"/>
</dbReference>
<name>C6X9M6_METGS</name>
<comment type="subunit">
    <text evidence="6">Heterooligomer composed of large and small subunits.</text>
</comment>
<dbReference type="Proteomes" id="UP000002743">
    <property type="component" value="Chromosome"/>
</dbReference>
<dbReference type="PANTHER" id="PTHR34137">
    <property type="entry name" value="EXODEOXYRIBONUCLEASE 7 SMALL SUBUNIT"/>
    <property type="match status" value="1"/>
</dbReference>
<dbReference type="HOGENOM" id="CLU_145918_2_0_4"/>
<dbReference type="GO" id="GO:0008855">
    <property type="term" value="F:exodeoxyribonuclease VII activity"/>
    <property type="evidence" value="ECO:0007669"/>
    <property type="project" value="UniProtKB-UniRule"/>
</dbReference>
<dbReference type="InterPro" id="IPR003761">
    <property type="entry name" value="Exonuc_VII_S"/>
</dbReference>
<dbReference type="RefSeq" id="WP_013441429.1">
    <property type="nucleotide sequence ID" value="NC_012969.1"/>
</dbReference>
<evidence type="ECO:0000256" key="3">
    <source>
        <dbReference type="ARBA" id="ARBA00022722"/>
    </source>
</evidence>
<keyword evidence="4 6" id="KW-0378">Hydrolase</keyword>
<dbReference type="GO" id="GO:0009318">
    <property type="term" value="C:exodeoxyribonuclease VII complex"/>
    <property type="evidence" value="ECO:0007669"/>
    <property type="project" value="UniProtKB-UniRule"/>
</dbReference>
<dbReference type="PANTHER" id="PTHR34137:SF1">
    <property type="entry name" value="EXODEOXYRIBONUCLEASE 7 SMALL SUBUNIT"/>
    <property type="match status" value="1"/>
</dbReference>
<keyword evidence="2 6" id="KW-0963">Cytoplasm</keyword>
<evidence type="ECO:0000256" key="1">
    <source>
        <dbReference type="ARBA" id="ARBA00009998"/>
    </source>
</evidence>
<dbReference type="NCBIfam" id="TIGR01280">
    <property type="entry name" value="xseB"/>
    <property type="match status" value="1"/>
</dbReference>
<comment type="similarity">
    <text evidence="1 6">Belongs to the XseB family.</text>
</comment>
<keyword evidence="5 6" id="KW-0269">Exonuclease</keyword>
<dbReference type="SUPFAM" id="SSF116842">
    <property type="entry name" value="XseB-like"/>
    <property type="match status" value="1"/>
</dbReference>
<comment type="function">
    <text evidence="6">Bidirectionally degrades single-stranded DNA into large acid-insoluble oligonucleotides, which are then degraded further into small acid-soluble oligonucleotides.</text>
</comment>
<dbReference type="KEGG" id="mei:Msip34_0598"/>
<evidence type="ECO:0000256" key="5">
    <source>
        <dbReference type="ARBA" id="ARBA00022839"/>
    </source>
</evidence>
<evidence type="ECO:0000256" key="6">
    <source>
        <dbReference type="HAMAP-Rule" id="MF_00337"/>
    </source>
</evidence>
<dbReference type="STRING" id="582744.Msip34_0598"/>
<comment type="catalytic activity">
    <reaction evidence="6">
        <text>Exonucleolytic cleavage in either 5'- to 3'- or 3'- to 5'-direction to yield nucleoside 5'-phosphates.</text>
        <dbReference type="EC" id="3.1.11.6"/>
    </reaction>
</comment>
<evidence type="ECO:0000256" key="4">
    <source>
        <dbReference type="ARBA" id="ARBA00022801"/>
    </source>
</evidence>
<dbReference type="GO" id="GO:0005829">
    <property type="term" value="C:cytosol"/>
    <property type="evidence" value="ECO:0007669"/>
    <property type="project" value="TreeGrafter"/>
</dbReference>
<keyword evidence="8" id="KW-1185">Reference proteome</keyword>
<comment type="subcellular location">
    <subcellularLocation>
        <location evidence="6">Cytoplasm</location>
    </subcellularLocation>
</comment>
<evidence type="ECO:0000313" key="7">
    <source>
        <dbReference type="EMBL" id="ACT49846.1"/>
    </source>
</evidence>
<dbReference type="PIRSF" id="PIRSF006488">
    <property type="entry name" value="Exonuc_VII_S"/>
    <property type="match status" value="1"/>
</dbReference>
<proteinExistence type="inferred from homology"/>
<dbReference type="Gene3D" id="1.10.287.1040">
    <property type="entry name" value="Exonuclease VII, small subunit"/>
    <property type="match status" value="1"/>
</dbReference>
<dbReference type="Pfam" id="PF02609">
    <property type="entry name" value="Exonuc_VII_S"/>
    <property type="match status" value="1"/>
</dbReference>
<evidence type="ECO:0000313" key="8">
    <source>
        <dbReference type="Proteomes" id="UP000002743"/>
    </source>
</evidence>
<dbReference type="InterPro" id="IPR037004">
    <property type="entry name" value="Exonuc_VII_ssu_sf"/>
</dbReference>
<dbReference type="NCBIfam" id="NF002141">
    <property type="entry name" value="PRK00977.1-5"/>
    <property type="match status" value="1"/>
</dbReference>
<keyword evidence="3 6" id="KW-0540">Nuclease</keyword>
<dbReference type="eggNOG" id="COG1722">
    <property type="taxonomic scope" value="Bacteria"/>
</dbReference>
<sequence>MSKKIADAPLTYESAVSELEALVQQMETNQLPLELSLAAYKRGAELLKFCQQTLADVDQQVQILNDTHQLKSFSDQQ</sequence>
<reference evidence="8" key="1">
    <citation type="submission" date="2009-07" db="EMBL/GenBank/DDBJ databases">
        <title>Complete sequence of chromosome of Methylovorus sp. SIP3-4.</title>
        <authorList>
            <person name="Lucas S."/>
            <person name="Copeland A."/>
            <person name="Lapidus A."/>
            <person name="Glavina del Rio T."/>
            <person name="Tice H."/>
            <person name="Bruce D."/>
            <person name="Goodwin L."/>
            <person name="Pitluck S."/>
            <person name="Clum A."/>
            <person name="Larimer F."/>
            <person name="Land M."/>
            <person name="Hauser L."/>
            <person name="Kyrpides N."/>
            <person name="Mikhailova N."/>
            <person name="Kayluzhnaya M."/>
            <person name="Chistoserdova L."/>
        </authorList>
    </citation>
    <scope>NUCLEOTIDE SEQUENCE [LARGE SCALE GENOMIC DNA]</scope>
    <source>
        <strain evidence="8">SIP3-4</strain>
    </source>
</reference>
<accession>C6X9M6</accession>
<dbReference type="OrthoDB" id="287668at2"/>
<dbReference type="AlphaFoldDB" id="C6X9M6"/>
<evidence type="ECO:0000256" key="2">
    <source>
        <dbReference type="ARBA" id="ARBA00022490"/>
    </source>
</evidence>